<protein>
    <submittedName>
        <fullName evidence="2">DUF2523 domain-containing protein</fullName>
    </submittedName>
</protein>
<feature type="transmembrane region" description="Helical" evidence="1">
    <location>
        <begin position="60"/>
        <end position="82"/>
    </location>
</feature>
<sequence>MFKLLRLLLENLLGSAAGRVLSGAGLALFTSAATIPTITAALNAAAQAFAGVPGDMLNVILLFGFGQAISIIGAAVLTRAAITSSVVGLKKAASS</sequence>
<organism evidence="2 3">
    <name type="scientific">Pseudoxanthomonas winnipegensis</name>
    <dbReference type="NCBI Taxonomy" id="2480810"/>
    <lineage>
        <taxon>Bacteria</taxon>
        <taxon>Pseudomonadati</taxon>
        <taxon>Pseudomonadota</taxon>
        <taxon>Gammaproteobacteria</taxon>
        <taxon>Lysobacterales</taxon>
        <taxon>Lysobacteraceae</taxon>
        <taxon>Pseudoxanthomonas</taxon>
    </lineage>
</organism>
<evidence type="ECO:0000313" key="3">
    <source>
        <dbReference type="Proteomes" id="UP000292087"/>
    </source>
</evidence>
<keyword evidence="1" id="KW-0812">Transmembrane</keyword>
<dbReference type="EMBL" id="SHMF01000001">
    <property type="protein sequence ID" value="TAA37559.1"/>
    <property type="molecule type" value="Genomic_DNA"/>
</dbReference>
<accession>A0A4Q8M0I8</accession>
<name>A0A4Q8M0I8_9GAMM</name>
<comment type="caution">
    <text evidence="2">The sequence shown here is derived from an EMBL/GenBank/DDBJ whole genome shotgun (WGS) entry which is preliminary data.</text>
</comment>
<keyword evidence="1" id="KW-1133">Transmembrane helix</keyword>
<gene>
    <name evidence="2" type="ORF">EA656_02510</name>
</gene>
<dbReference type="InterPro" id="IPR019670">
    <property type="entry name" value="DUF2523"/>
</dbReference>
<keyword evidence="1" id="KW-0472">Membrane</keyword>
<evidence type="ECO:0000256" key="1">
    <source>
        <dbReference type="SAM" id="Phobius"/>
    </source>
</evidence>
<reference evidence="2 3" key="1">
    <citation type="submission" date="2019-02" db="EMBL/GenBank/DDBJ databases">
        <title>WGS of Pseudoxanthomonas species novum from clinical isolates.</title>
        <authorList>
            <person name="Bernier A.-M."/>
            <person name="Bernard K."/>
            <person name="Vachon A."/>
        </authorList>
    </citation>
    <scope>NUCLEOTIDE SEQUENCE [LARGE SCALE GENOMIC DNA]</scope>
    <source>
        <strain evidence="2 3">NML140781</strain>
    </source>
</reference>
<dbReference type="AlphaFoldDB" id="A0A4Q8M0I8"/>
<dbReference type="Pfam" id="PF10734">
    <property type="entry name" value="DUF2523"/>
    <property type="match status" value="1"/>
</dbReference>
<evidence type="ECO:0000313" key="2">
    <source>
        <dbReference type="EMBL" id="TAA37559.1"/>
    </source>
</evidence>
<proteinExistence type="predicted"/>
<dbReference type="Proteomes" id="UP000292087">
    <property type="component" value="Unassembled WGS sequence"/>
</dbReference>
<dbReference type="RefSeq" id="WP_130522531.1">
    <property type="nucleotide sequence ID" value="NZ_SHMF01000001.1"/>
</dbReference>